<dbReference type="WBParaSite" id="PSAMB.scaffold11301size3454.g34030.t1">
    <property type="protein sequence ID" value="PSAMB.scaffold11301size3454.g34030.t1"/>
    <property type="gene ID" value="PSAMB.scaffold11301size3454.g34030"/>
</dbReference>
<keyword evidence="1" id="KW-0808">Transferase</keyword>
<organism evidence="9 10">
    <name type="scientific">Plectus sambesii</name>
    <dbReference type="NCBI Taxonomy" id="2011161"/>
    <lineage>
        <taxon>Eukaryota</taxon>
        <taxon>Metazoa</taxon>
        <taxon>Ecdysozoa</taxon>
        <taxon>Nematoda</taxon>
        <taxon>Chromadorea</taxon>
        <taxon>Plectida</taxon>
        <taxon>Plectina</taxon>
        <taxon>Plectoidea</taxon>
        <taxon>Plectidae</taxon>
        <taxon>Plectus</taxon>
    </lineage>
</organism>
<sequence length="151" mass="16267">MVEEAAKTLGQASLRDVSLQDLNDQKSRLDEVAYQRARHVVSEIERTDQAAAALLSNDLALFGELMKQSHQSLRDDFKVSCAEVDELVELANDSPGVYGSRMTGGGFGGCTVTLVQADAVDGLEAKIKESYSGKATFYRCTAVGGVQSFQL</sequence>
<dbReference type="Proteomes" id="UP000887566">
    <property type="component" value="Unplaced"/>
</dbReference>
<dbReference type="GO" id="GO:0005524">
    <property type="term" value="F:ATP binding"/>
    <property type="evidence" value="ECO:0007669"/>
    <property type="project" value="UniProtKB-KW"/>
</dbReference>
<keyword evidence="6" id="KW-0460">Magnesium</keyword>
<dbReference type="GO" id="GO:0005829">
    <property type="term" value="C:cytosol"/>
    <property type="evidence" value="ECO:0007669"/>
    <property type="project" value="TreeGrafter"/>
</dbReference>
<dbReference type="GO" id="GO:0046872">
    <property type="term" value="F:metal ion binding"/>
    <property type="evidence" value="ECO:0007669"/>
    <property type="project" value="UniProtKB-KW"/>
</dbReference>
<keyword evidence="9" id="KW-1185">Reference proteome</keyword>
<keyword evidence="7" id="KW-0119">Carbohydrate metabolism</keyword>
<keyword evidence="5" id="KW-0067">ATP-binding</keyword>
<dbReference type="PANTHER" id="PTHR10457">
    <property type="entry name" value="MEVALONATE KINASE/GALACTOKINASE"/>
    <property type="match status" value="1"/>
</dbReference>
<feature type="domain" description="GHMP kinase C-terminal" evidence="8">
    <location>
        <begin position="51"/>
        <end position="132"/>
    </location>
</feature>
<dbReference type="GO" id="GO:0004335">
    <property type="term" value="F:galactokinase activity"/>
    <property type="evidence" value="ECO:0007669"/>
    <property type="project" value="TreeGrafter"/>
</dbReference>
<name>A0A914UN81_9BILA</name>
<dbReference type="Pfam" id="PF08544">
    <property type="entry name" value="GHMP_kinases_C"/>
    <property type="match status" value="1"/>
</dbReference>
<dbReference type="InterPro" id="IPR036554">
    <property type="entry name" value="GHMP_kinase_C_sf"/>
</dbReference>
<evidence type="ECO:0000256" key="4">
    <source>
        <dbReference type="ARBA" id="ARBA00022777"/>
    </source>
</evidence>
<evidence type="ECO:0000256" key="7">
    <source>
        <dbReference type="ARBA" id="ARBA00023277"/>
    </source>
</evidence>
<evidence type="ECO:0000256" key="3">
    <source>
        <dbReference type="ARBA" id="ARBA00022741"/>
    </source>
</evidence>
<dbReference type="AlphaFoldDB" id="A0A914UN81"/>
<keyword evidence="3" id="KW-0547">Nucleotide-binding</keyword>
<protein>
    <submittedName>
        <fullName evidence="10">GHMP kinase C-terminal domain-containing protein</fullName>
    </submittedName>
</protein>
<keyword evidence="4" id="KW-0418">Kinase</keyword>
<evidence type="ECO:0000256" key="2">
    <source>
        <dbReference type="ARBA" id="ARBA00022723"/>
    </source>
</evidence>
<dbReference type="GO" id="GO:0006012">
    <property type="term" value="P:galactose metabolic process"/>
    <property type="evidence" value="ECO:0007669"/>
    <property type="project" value="TreeGrafter"/>
</dbReference>
<reference evidence="10" key="1">
    <citation type="submission" date="2022-11" db="UniProtKB">
        <authorList>
            <consortium name="WormBaseParasite"/>
        </authorList>
    </citation>
    <scope>IDENTIFICATION</scope>
</reference>
<accession>A0A914UN81</accession>
<evidence type="ECO:0000256" key="5">
    <source>
        <dbReference type="ARBA" id="ARBA00022840"/>
    </source>
</evidence>
<evidence type="ECO:0000259" key="8">
    <source>
        <dbReference type="Pfam" id="PF08544"/>
    </source>
</evidence>
<evidence type="ECO:0000313" key="10">
    <source>
        <dbReference type="WBParaSite" id="PSAMB.scaffold11301size3454.g34030.t1"/>
    </source>
</evidence>
<dbReference type="InterPro" id="IPR013750">
    <property type="entry name" value="GHMP_kinase_C_dom"/>
</dbReference>
<evidence type="ECO:0000313" key="9">
    <source>
        <dbReference type="Proteomes" id="UP000887566"/>
    </source>
</evidence>
<evidence type="ECO:0000256" key="6">
    <source>
        <dbReference type="ARBA" id="ARBA00022842"/>
    </source>
</evidence>
<dbReference type="Gene3D" id="3.30.70.890">
    <property type="entry name" value="GHMP kinase, C-terminal domain"/>
    <property type="match status" value="1"/>
</dbReference>
<keyword evidence="2" id="KW-0479">Metal-binding</keyword>
<proteinExistence type="predicted"/>
<dbReference type="PANTHER" id="PTHR10457:SF7">
    <property type="entry name" value="GALACTOKINASE-RELATED"/>
    <property type="match status" value="1"/>
</dbReference>
<dbReference type="FunFam" id="3.30.70.890:FF:000001">
    <property type="entry name" value="Galactokinase"/>
    <property type="match status" value="1"/>
</dbReference>
<evidence type="ECO:0000256" key="1">
    <source>
        <dbReference type="ARBA" id="ARBA00022679"/>
    </source>
</evidence>
<dbReference type="SUPFAM" id="SSF55060">
    <property type="entry name" value="GHMP Kinase, C-terminal domain"/>
    <property type="match status" value="1"/>
</dbReference>